<gene>
    <name evidence="5" type="ORF">SG35_030105</name>
</gene>
<dbReference type="Proteomes" id="UP000032568">
    <property type="component" value="Chromosome pTact"/>
</dbReference>
<protein>
    <submittedName>
        <fullName evidence="5">Cystathionine gamma-synthase family protein</fullName>
    </submittedName>
</protein>
<accession>A0AAE9YYF7</accession>
<dbReference type="CDD" id="cd00614">
    <property type="entry name" value="CGS_like"/>
    <property type="match status" value="1"/>
</dbReference>
<dbReference type="FunFam" id="3.40.640.10:FF:000046">
    <property type="entry name" value="Cystathionine gamma-lyase"/>
    <property type="match status" value="1"/>
</dbReference>
<dbReference type="PIRSF" id="PIRSF001434">
    <property type="entry name" value="CGS"/>
    <property type="match status" value="1"/>
</dbReference>
<evidence type="ECO:0000256" key="4">
    <source>
        <dbReference type="RuleBase" id="RU362118"/>
    </source>
</evidence>
<dbReference type="GO" id="GO:0005737">
    <property type="term" value="C:cytoplasm"/>
    <property type="evidence" value="ECO:0007669"/>
    <property type="project" value="TreeGrafter"/>
</dbReference>
<comment type="similarity">
    <text evidence="4">Belongs to the trans-sulfuration enzymes family.</text>
</comment>
<dbReference type="GO" id="GO:0019346">
    <property type="term" value="P:transsulfuration"/>
    <property type="evidence" value="ECO:0007669"/>
    <property type="project" value="InterPro"/>
</dbReference>
<evidence type="ECO:0000256" key="3">
    <source>
        <dbReference type="PIRSR" id="PIRSR001434-2"/>
    </source>
</evidence>
<dbReference type="InterPro" id="IPR015421">
    <property type="entry name" value="PyrdxlP-dep_Trfase_major"/>
</dbReference>
<dbReference type="PANTHER" id="PTHR11808">
    <property type="entry name" value="TRANS-SULFURATION ENZYME FAMILY MEMBER"/>
    <property type="match status" value="1"/>
</dbReference>
<dbReference type="InterPro" id="IPR015422">
    <property type="entry name" value="PyrdxlP-dep_Trfase_small"/>
</dbReference>
<keyword evidence="6" id="KW-1185">Reference proteome</keyword>
<evidence type="ECO:0000256" key="2">
    <source>
        <dbReference type="ARBA" id="ARBA00022898"/>
    </source>
</evidence>
<dbReference type="RefSeq" id="WP_044835637.1">
    <property type="nucleotide sequence ID" value="NZ_CP059736.1"/>
</dbReference>
<evidence type="ECO:0000313" key="5">
    <source>
        <dbReference type="EMBL" id="WDE02659.1"/>
    </source>
</evidence>
<dbReference type="GO" id="GO:0016846">
    <property type="term" value="F:carbon-sulfur lyase activity"/>
    <property type="evidence" value="ECO:0007669"/>
    <property type="project" value="TreeGrafter"/>
</dbReference>
<feature type="modified residue" description="N6-(pyridoxal phosphate)lysine" evidence="3">
    <location>
        <position position="244"/>
    </location>
</feature>
<dbReference type="Gene3D" id="3.90.1150.10">
    <property type="entry name" value="Aspartate Aminotransferase, domain 1"/>
    <property type="match status" value="1"/>
</dbReference>
<dbReference type="KEGG" id="tact:SG35_030105"/>
<dbReference type="Pfam" id="PF01053">
    <property type="entry name" value="Cys_Met_Meta_PP"/>
    <property type="match status" value="1"/>
</dbReference>
<comment type="cofactor">
    <cofactor evidence="1 4">
        <name>pyridoxal 5'-phosphate</name>
        <dbReference type="ChEBI" id="CHEBI:597326"/>
    </cofactor>
</comment>
<evidence type="ECO:0000313" key="6">
    <source>
        <dbReference type="Proteomes" id="UP000032568"/>
    </source>
</evidence>
<dbReference type="SUPFAM" id="SSF53383">
    <property type="entry name" value="PLP-dependent transferases"/>
    <property type="match status" value="1"/>
</dbReference>
<dbReference type="EMBL" id="CP059736">
    <property type="protein sequence ID" value="WDE02659.1"/>
    <property type="molecule type" value="Genomic_DNA"/>
</dbReference>
<dbReference type="GO" id="GO:0009086">
    <property type="term" value="P:methionine biosynthetic process"/>
    <property type="evidence" value="ECO:0007669"/>
    <property type="project" value="UniProtKB-ARBA"/>
</dbReference>
<evidence type="ECO:0000256" key="1">
    <source>
        <dbReference type="ARBA" id="ARBA00001933"/>
    </source>
</evidence>
<reference evidence="5 6" key="1">
    <citation type="journal article" date="2015" name="Genome Announc.">
        <title>Draft Genome Sequences of Marine Isolates of Thalassomonas viridans and Thalassomonas actiniarum.</title>
        <authorList>
            <person name="Olonade I."/>
            <person name="van Zyl L.J."/>
            <person name="Trindade M."/>
        </authorList>
    </citation>
    <scope>NUCLEOTIDE SEQUENCE [LARGE SCALE GENOMIC DNA]</scope>
    <source>
        <strain evidence="5 6">A5K-106</strain>
    </source>
</reference>
<name>A0AAE9YYF7_9GAMM</name>
<dbReference type="InterPro" id="IPR015424">
    <property type="entry name" value="PyrdxlP-dep_Trfase"/>
</dbReference>
<keyword evidence="2 3" id="KW-0663">Pyridoxal phosphate</keyword>
<organism evidence="5 6">
    <name type="scientific">Thalassomonas actiniarum</name>
    <dbReference type="NCBI Taxonomy" id="485447"/>
    <lineage>
        <taxon>Bacteria</taxon>
        <taxon>Pseudomonadati</taxon>
        <taxon>Pseudomonadota</taxon>
        <taxon>Gammaproteobacteria</taxon>
        <taxon>Alteromonadales</taxon>
        <taxon>Colwelliaceae</taxon>
        <taxon>Thalassomonas</taxon>
    </lineage>
</organism>
<reference evidence="5 6" key="2">
    <citation type="journal article" date="2022" name="Mar. Drugs">
        <title>Bioassay-Guided Fractionation Leads to the Detection of Cholic Acid Generated by the Rare Thalassomonas sp.</title>
        <authorList>
            <person name="Pheiffer F."/>
            <person name="Schneider Y.K."/>
            <person name="Hansen E.H."/>
            <person name="Andersen J.H."/>
            <person name="Isaksson J."/>
            <person name="Busche T."/>
            <person name="R C."/>
            <person name="Kalinowski J."/>
            <person name="Zyl L.V."/>
            <person name="Trindade M."/>
        </authorList>
    </citation>
    <scope>NUCLEOTIDE SEQUENCE [LARGE SCALE GENOMIC DNA]</scope>
    <source>
        <strain evidence="5 6">A5K-106</strain>
    </source>
</reference>
<sequence>MTDNYKKRAIGEHQLQPESLMMGYGYDPRLSEGSIKCPNFQTSTFVFESAEQGKHFFDVASGRIQLEEGQQAGLVYSRFNNPTIEIAENRIALWDGAQDCLITGSGMSAISTVLLALSQPGDVIVYSEPIYGGTDSLINGILAQMNIQAVGFISSEGTEGLAQALNKASQLGNISVVMVETPDNPTNNLIDIAQCRQLIDTFTGQSTGKQTARPVLAVDNTMLGPLWQQPLEHGADLCLYSLTKYVGGHSDLIGGSCSGDKALISKIRKVRNSIGTTMDSHTAWLILRSLETLKIRMQAATSGAKEVVEFLRAHEQVTRIDYPGLLTPDEPQYQVYQKQCKGAGSTFSFEVKGGEPAAFKALNRLKLVKLAVSLGGTESLAQHPAAMTHSGVPKERRESIGITEGLIRISVGIEEPQDIIADLAQALA</sequence>
<dbReference type="InterPro" id="IPR000277">
    <property type="entry name" value="Cys/Met-Metab_PyrdxlP-dep_enz"/>
</dbReference>
<dbReference type="NCBIfam" id="NF005455">
    <property type="entry name" value="PRK07049.1"/>
    <property type="match status" value="1"/>
</dbReference>
<dbReference type="PROSITE" id="PS00868">
    <property type="entry name" value="CYS_MET_METAB_PP"/>
    <property type="match status" value="1"/>
</dbReference>
<dbReference type="GO" id="GO:0030170">
    <property type="term" value="F:pyridoxal phosphate binding"/>
    <property type="evidence" value="ECO:0007669"/>
    <property type="project" value="InterPro"/>
</dbReference>
<proteinExistence type="inferred from homology"/>
<dbReference type="PANTHER" id="PTHR11808:SF86">
    <property type="entry name" value="METHIONINE GAMMA-LYASE"/>
    <property type="match status" value="1"/>
</dbReference>
<dbReference type="Gene3D" id="3.40.640.10">
    <property type="entry name" value="Type I PLP-dependent aspartate aminotransferase-like (Major domain)"/>
    <property type="match status" value="1"/>
</dbReference>
<dbReference type="AlphaFoldDB" id="A0AAE9YYF7"/>
<dbReference type="FunFam" id="3.90.1150.10:FF:000033">
    <property type="entry name" value="Cystathionine gamma-synthase"/>
    <property type="match status" value="1"/>
</dbReference>
<dbReference type="InterPro" id="IPR054542">
    <property type="entry name" value="Cys_met_metab_PP"/>
</dbReference>